<comment type="caution">
    <text evidence="1">The sequence shown here is derived from an EMBL/GenBank/DDBJ whole genome shotgun (WGS) entry which is preliminary data.</text>
</comment>
<name>A0A2M7XG93_9BACT</name>
<evidence type="ECO:0000313" key="1">
    <source>
        <dbReference type="EMBL" id="PJA46879.1"/>
    </source>
</evidence>
<dbReference type="EMBL" id="PFWS01000053">
    <property type="protein sequence ID" value="PJA46879.1"/>
    <property type="molecule type" value="Genomic_DNA"/>
</dbReference>
<reference evidence="2" key="1">
    <citation type="submission" date="2017-09" db="EMBL/GenBank/DDBJ databases">
        <title>Depth-based differentiation of microbial function through sediment-hosted aquifers and enrichment of novel symbionts in the deep terrestrial subsurface.</title>
        <authorList>
            <person name="Probst A.J."/>
            <person name="Ladd B."/>
            <person name="Jarett J.K."/>
            <person name="Geller-Mcgrath D.E."/>
            <person name="Sieber C.M.K."/>
            <person name="Emerson J.B."/>
            <person name="Anantharaman K."/>
            <person name="Thomas B.C."/>
            <person name="Malmstrom R."/>
            <person name="Stieglmeier M."/>
            <person name="Klingl A."/>
            <person name="Woyke T."/>
            <person name="Ryan C.M."/>
            <person name="Banfield J.F."/>
        </authorList>
    </citation>
    <scope>NUCLEOTIDE SEQUENCE [LARGE SCALE GENOMIC DNA]</scope>
</reference>
<dbReference type="AlphaFoldDB" id="A0A2M7XG93"/>
<accession>A0A2M7XG93</accession>
<organism evidence="1 2">
    <name type="scientific">Candidatus Uhrbacteria bacterium CG_4_9_14_3_um_filter_36_7</name>
    <dbReference type="NCBI Taxonomy" id="1975033"/>
    <lineage>
        <taxon>Bacteria</taxon>
        <taxon>Candidatus Uhriibacteriota</taxon>
    </lineage>
</organism>
<gene>
    <name evidence="1" type="ORF">CO172_03430</name>
</gene>
<sequence>MECQDCEDCFGCFALRHKKFHIFNKPYLEDEYWLLLDQIKTAMLDKGEYGRYFSGKFFHTPHDMSNGSTIYEDFTKHELDYLQIHDFDHSLDGAYGDWSEKKFDEVSNIPDDSLMIDINLFKIKAFQCPFTHRPFTYQPIELELYQVMKLPLPREHFIKRVFDLWRELNMNVYNNGTCQKCEKDIIFAKNRLYPHRKLYCQSCYLLYLENQG</sequence>
<dbReference type="Proteomes" id="UP000229749">
    <property type="component" value="Unassembled WGS sequence"/>
</dbReference>
<proteinExistence type="predicted"/>
<evidence type="ECO:0000313" key="2">
    <source>
        <dbReference type="Proteomes" id="UP000229749"/>
    </source>
</evidence>
<protein>
    <submittedName>
        <fullName evidence="1">Uncharacterized protein</fullName>
    </submittedName>
</protein>